<name>A0A9D2VGP4_9BURK</name>
<dbReference type="GO" id="GO:0005829">
    <property type="term" value="C:cytosol"/>
    <property type="evidence" value="ECO:0007669"/>
    <property type="project" value="UniProtKB-ARBA"/>
</dbReference>
<keyword evidence="2 4" id="KW-0694">RNA-binding</keyword>
<dbReference type="FunFam" id="3.10.290.10:FF:000003">
    <property type="entry name" value="Pseudouridine synthase"/>
    <property type="match status" value="1"/>
</dbReference>
<dbReference type="SUPFAM" id="SSF55120">
    <property type="entry name" value="Pseudouridine synthase"/>
    <property type="match status" value="1"/>
</dbReference>
<reference evidence="8" key="3">
    <citation type="submission" date="2021-09" db="EMBL/GenBank/DDBJ databases">
        <authorList>
            <person name="Gilroy R."/>
        </authorList>
    </citation>
    <scope>NUCLEOTIDE SEQUENCE</scope>
    <source>
        <strain evidence="8">CHK175-13533</strain>
    </source>
</reference>
<evidence type="ECO:0000313" key="10">
    <source>
        <dbReference type="Proteomes" id="UP000700248"/>
    </source>
</evidence>
<feature type="compositionally biased region" description="Basic residues" evidence="6">
    <location>
        <begin position="22"/>
        <end position="35"/>
    </location>
</feature>
<feature type="compositionally biased region" description="Polar residues" evidence="6">
    <location>
        <begin position="433"/>
        <end position="450"/>
    </location>
</feature>
<gene>
    <name evidence="9" type="ORF">GGR41_002405</name>
    <name evidence="8" type="ORF">K8U84_06210</name>
</gene>
<dbReference type="CDD" id="cd00165">
    <property type="entry name" value="S4"/>
    <property type="match status" value="1"/>
</dbReference>
<dbReference type="PROSITE" id="PS01149">
    <property type="entry name" value="PSI_RSU"/>
    <property type="match status" value="1"/>
</dbReference>
<dbReference type="Gene3D" id="3.10.290.10">
    <property type="entry name" value="RNA-binding S4 domain"/>
    <property type="match status" value="1"/>
</dbReference>
<dbReference type="InterPro" id="IPR042092">
    <property type="entry name" value="PsdUridine_s_RsuA/RluB/E/F_cat"/>
</dbReference>
<feature type="compositionally biased region" description="Basic and acidic residues" evidence="6">
    <location>
        <begin position="471"/>
        <end position="487"/>
    </location>
</feature>
<dbReference type="InterPro" id="IPR036986">
    <property type="entry name" value="S4_RNA-bd_sf"/>
</dbReference>
<dbReference type="Gene3D" id="3.30.70.1560">
    <property type="entry name" value="Alpha-L RNA-binding motif"/>
    <property type="match status" value="1"/>
</dbReference>
<evidence type="ECO:0000256" key="6">
    <source>
        <dbReference type="SAM" id="MobiDB-lite"/>
    </source>
</evidence>
<organism evidence="8 10">
    <name type="scientific">Paenalcaligenes hominis</name>
    <dbReference type="NCBI Taxonomy" id="643674"/>
    <lineage>
        <taxon>Bacteria</taxon>
        <taxon>Pseudomonadati</taxon>
        <taxon>Pseudomonadota</taxon>
        <taxon>Betaproteobacteria</taxon>
        <taxon>Burkholderiales</taxon>
        <taxon>Alcaligenaceae</taxon>
        <taxon>Paenalcaligenes</taxon>
    </lineage>
</organism>
<dbReference type="EMBL" id="DYTQ01000073">
    <property type="protein sequence ID" value="HJH24129.1"/>
    <property type="molecule type" value="Genomic_DNA"/>
</dbReference>
<dbReference type="Gene3D" id="3.30.70.580">
    <property type="entry name" value="Pseudouridine synthase I, catalytic domain, N-terminal subdomain"/>
    <property type="match status" value="1"/>
</dbReference>
<dbReference type="Proteomes" id="UP000783934">
    <property type="component" value="Unassembled WGS sequence"/>
</dbReference>
<evidence type="ECO:0000313" key="11">
    <source>
        <dbReference type="Proteomes" id="UP000783934"/>
    </source>
</evidence>
<sequence length="495" mass="54566">MTDTTQPAADGAVGASTSASKGKGRKLRTPFRRRRGDAVQEQKTRKSTSNAPYQPQVETEKAVAPVNRRQRAHPKKPRPIRQTDDSDLGLSFLENAEPTAQRLGRFLSSDAVKPKLHKVLADAGVGSRREMEELIVSGRVSVNGEPAYIGQRVATEDVVRVNGRIIKRPNADKPPRIILYHKPAGEIVSHDDPGKRETVFSRLPKIKVGKWLSVGRLDLNTEGLLIFTTSGDMAHRFMHPRFGAEREYAVRVLGELTPEQMDLLKTGVELDDGVAQFGSIEFVGGEGSNRWYRVTISEGRNREVRRMFEAVGLTVSRLIRTRFGEVVLPRNLRRGRWEELSPEMVTALMVRLGLLRTDGSVNEGRQRGARRSQQPLSHDSAMPPGFERPERPARRIPRQSSGLGQPLLVGEAAGTGLLVSGGLANGHPDAGRSSRTQRGNQRSAPASSGQRRFAERKAGTEARRTTRSSGGRRDERQPGAGAHESKLGRVGRRGR</sequence>
<dbReference type="InterPro" id="IPR006145">
    <property type="entry name" value="PsdUridine_synth_RsuA/RluA"/>
</dbReference>
<dbReference type="SUPFAM" id="SSF55174">
    <property type="entry name" value="Alpha-L RNA-binding motif"/>
    <property type="match status" value="1"/>
</dbReference>
<feature type="region of interest" description="Disordered" evidence="6">
    <location>
        <begin position="359"/>
        <end position="406"/>
    </location>
</feature>
<dbReference type="PANTHER" id="PTHR47683">
    <property type="entry name" value="PSEUDOURIDINE SYNTHASE FAMILY PROTEIN-RELATED"/>
    <property type="match status" value="1"/>
</dbReference>
<evidence type="ECO:0000259" key="7">
    <source>
        <dbReference type="SMART" id="SM00363"/>
    </source>
</evidence>
<keyword evidence="11" id="KW-1185">Reference proteome</keyword>
<dbReference type="EMBL" id="JAATIZ010000005">
    <property type="protein sequence ID" value="NJB66143.1"/>
    <property type="molecule type" value="Genomic_DNA"/>
</dbReference>
<evidence type="ECO:0000256" key="1">
    <source>
        <dbReference type="ARBA" id="ARBA00008348"/>
    </source>
</evidence>
<feature type="domain" description="RNA-binding S4" evidence="7">
    <location>
        <begin position="114"/>
        <end position="171"/>
    </location>
</feature>
<dbReference type="InterPro" id="IPR002942">
    <property type="entry name" value="S4_RNA-bd"/>
</dbReference>
<reference evidence="9 11" key="1">
    <citation type="submission" date="2020-03" db="EMBL/GenBank/DDBJ databases">
        <title>Genomic Encyclopedia of Type Strains, Phase IV (KMG-IV): sequencing the most valuable type-strain genomes for metagenomic binning, comparative biology and taxonomic classification.</title>
        <authorList>
            <person name="Goeker M."/>
        </authorList>
    </citation>
    <scope>NUCLEOTIDE SEQUENCE [LARGE SCALE GENOMIC DNA]</scope>
    <source>
        <strain evidence="9 11">DSM 26613</strain>
    </source>
</reference>
<feature type="region of interest" description="Disordered" evidence="6">
    <location>
        <begin position="419"/>
        <end position="495"/>
    </location>
</feature>
<dbReference type="GO" id="GO:0000455">
    <property type="term" value="P:enzyme-directed rRNA pseudouridine synthesis"/>
    <property type="evidence" value="ECO:0007669"/>
    <property type="project" value="UniProtKB-ARBA"/>
</dbReference>
<feature type="region of interest" description="Disordered" evidence="6">
    <location>
        <begin position="1"/>
        <end position="86"/>
    </location>
</feature>
<evidence type="ECO:0000256" key="2">
    <source>
        <dbReference type="ARBA" id="ARBA00022884"/>
    </source>
</evidence>
<dbReference type="Pfam" id="PF00849">
    <property type="entry name" value="PseudoU_synth_2"/>
    <property type="match status" value="1"/>
</dbReference>
<dbReference type="InterPro" id="IPR000748">
    <property type="entry name" value="PsdUridine_synth_RsuA/RluB/E/F"/>
</dbReference>
<keyword evidence="3 5" id="KW-0413">Isomerase</keyword>
<evidence type="ECO:0000256" key="3">
    <source>
        <dbReference type="ARBA" id="ARBA00023235"/>
    </source>
</evidence>
<feature type="compositionally biased region" description="Polar residues" evidence="6">
    <location>
        <begin position="47"/>
        <end position="57"/>
    </location>
</feature>
<protein>
    <recommendedName>
        <fullName evidence="5">Pseudouridine synthase</fullName>
        <ecNumber evidence="5">5.4.99.-</ecNumber>
    </recommendedName>
</protein>
<feature type="compositionally biased region" description="Basic residues" evidence="6">
    <location>
        <begin position="68"/>
        <end position="79"/>
    </location>
</feature>
<dbReference type="FunFam" id="3.30.70.1560:FF:000001">
    <property type="entry name" value="Pseudouridine synthase"/>
    <property type="match status" value="1"/>
</dbReference>
<dbReference type="RefSeq" id="WP_167662084.1">
    <property type="nucleotide sequence ID" value="NZ_BMCQ01000007.1"/>
</dbReference>
<dbReference type="InterPro" id="IPR020103">
    <property type="entry name" value="PsdUridine_synth_cat_dom_sf"/>
</dbReference>
<dbReference type="InterPro" id="IPR018496">
    <property type="entry name" value="PsdUridine_synth_RsuA/RluB_CS"/>
</dbReference>
<comment type="similarity">
    <text evidence="1 5">Belongs to the pseudouridine synthase RsuA family.</text>
</comment>
<dbReference type="PANTHER" id="PTHR47683:SF3">
    <property type="entry name" value="RIBOSOMAL LARGE SUBUNIT PSEUDOURIDINE SYNTHASE B"/>
    <property type="match status" value="1"/>
</dbReference>
<dbReference type="EC" id="5.4.99.-" evidence="5"/>
<evidence type="ECO:0000256" key="4">
    <source>
        <dbReference type="PROSITE-ProRule" id="PRU00182"/>
    </source>
</evidence>
<dbReference type="InterPro" id="IPR050343">
    <property type="entry name" value="RsuA_PseudoU_synthase"/>
</dbReference>
<dbReference type="InterPro" id="IPR020094">
    <property type="entry name" value="TruA/RsuA/RluB/E/F_N"/>
</dbReference>
<dbReference type="CDD" id="cd02556">
    <property type="entry name" value="PseudoU_synth_RluB"/>
    <property type="match status" value="1"/>
</dbReference>
<comment type="caution">
    <text evidence="8">The sequence shown here is derived from an EMBL/GenBank/DDBJ whole genome shotgun (WGS) entry which is preliminary data.</text>
</comment>
<dbReference type="GO" id="GO:0003723">
    <property type="term" value="F:RNA binding"/>
    <property type="evidence" value="ECO:0007669"/>
    <property type="project" value="UniProtKB-KW"/>
</dbReference>
<evidence type="ECO:0000313" key="9">
    <source>
        <dbReference type="EMBL" id="NJB66143.1"/>
    </source>
</evidence>
<dbReference type="PROSITE" id="PS50889">
    <property type="entry name" value="S4"/>
    <property type="match status" value="1"/>
</dbReference>
<proteinExistence type="inferred from homology"/>
<dbReference type="AlphaFoldDB" id="A0A9D2VGP4"/>
<dbReference type="Pfam" id="PF01479">
    <property type="entry name" value="S4"/>
    <property type="match status" value="1"/>
</dbReference>
<evidence type="ECO:0000313" key="8">
    <source>
        <dbReference type="EMBL" id="HJH24129.1"/>
    </source>
</evidence>
<dbReference type="Proteomes" id="UP000700248">
    <property type="component" value="Unassembled WGS sequence"/>
</dbReference>
<dbReference type="NCBIfam" id="TIGR00093">
    <property type="entry name" value="pseudouridine synthase"/>
    <property type="match status" value="1"/>
</dbReference>
<evidence type="ECO:0000256" key="5">
    <source>
        <dbReference type="RuleBase" id="RU003887"/>
    </source>
</evidence>
<reference evidence="8" key="2">
    <citation type="journal article" date="2021" name="PeerJ">
        <title>Extensive microbial diversity within the chicken gut microbiome revealed by metagenomics and culture.</title>
        <authorList>
            <person name="Gilroy R."/>
            <person name="Ravi A."/>
            <person name="Getino M."/>
            <person name="Pursley I."/>
            <person name="Horton D.L."/>
            <person name="Alikhan N.F."/>
            <person name="Baker D."/>
            <person name="Gharbi K."/>
            <person name="Hall N."/>
            <person name="Watson M."/>
            <person name="Adriaenssens E.M."/>
            <person name="Foster-Nyarko E."/>
            <person name="Jarju S."/>
            <person name="Secka A."/>
            <person name="Antonio M."/>
            <person name="Oren A."/>
            <person name="Chaudhuri R.R."/>
            <person name="La Ragione R."/>
            <person name="Hildebrand F."/>
            <person name="Pallen M.J."/>
        </authorList>
    </citation>
    <scope>NUCLEOTIDE SEQUENCE</scope>
    <source>
        <strain evidence="8">CHK175-13533</strain>
    </source>
</reference>
<feature type="compositionally biased region" description="Basic and acidic residues" evidence="6">
    <location>
        <begin position="452"/>
        <end position="464"/>
    </location>
</feature>
<dbReference type="SMART" id="SM00363">
    <property type="entry name" value="S4"/>
    <property type="match status" value="1"/>
</dbReference>
<dbReference type="GO" id="GO:0120159">
    <property type="term" value="F:rRNA pseudouridine synthase activity"/>
    <property type="evidence" value="ECO:0007669"/>
    <property type="project" value="UniProtKB-ARBA"/>
</dbReference>
<accession>A0A9D2VGP4</accession>